<dbReference type="STRING" id="1122204.SAMN05421781_2182"/>
<organism evidence="3 4">
    <name type="scientific">Marinococcus luteus</name>
    <dbReference type="NCBI Taxonomy" id="1122204"/>
    <lineage>
        <taxon>Bacteria</taxon>
        <taxon>Bacillati</taxon>
        <taxon>Bacillota</taxon>
        <taxon>Bacilli</taxon>
        <taxon>Bacillales</taxon>
        <taxon>Bacillaceae</taxon>
        <taxon>Marinococcus</taxon>
    </lineage>
</organism>
<dbReference type="GO" id="GO:0008170">
    <property type="term" value="F:N-methyltransferase activity"/>
    <property type="evidence" value="ECO:0007669"/>
    <property type="project" value="InterPro"/>
</dbReference>
<dbReference type="EMBL" id="FNNC01000004">
    <property type="protein sequence ID" value="SDW70160.1"/>
    <property type="molecule type" value="Genomic_DNA"/>
</dbReference>
<dbReference type="RefSeq" id="WP_091614882.1">
    <property type="nucleotide sequence ID" value="NZ_FNNC01000004.1"/>
</dbReference>
<keyword evidence="3" id="KW-0489">Methyltransferase</keyword>
<keyword evidence="4" id="KW-1185">Reference proteome</keyword>
<feature type="domain" description="DNA methylase adenine-specific" evidence="1">
    <location>
        <begin position="97"/>
        <end position="304"/>
    </location>
</feature>
<accession>A0A1H2VPE0</accession>
<feature type="domain" description="YtxK-like N-terminal helical" evidence="2">
    <location>
        <begin position="8"/>
        <end position="86"/>
    </location>
</feature>
<dbReference type="AlphaFoldDB" id="A0A1H2VPE0"/>
<dbReference type="PANTHER" id="PTHR41313:SF1">
    <property type="entry name" value="DNA METHYLASE ADENINE-SPECIFIC DOMAIN-CONTAINING PROTEIN"/>
    <property type="match status" value="1"/>
</dbReference>
<reference evidence="3 4" key="1">
    <citation type="submission" date="2016-10" db="EMBL/GenBank/DDBJ databases">
        <authorList>
            <person name="de Groot N.N."/>
        </authorList>
    </citation>
    <scope>NUCLEOTIDE SEQUENCE [LARGE SCALE GENOMIC DNA]</scope>
    <source>
        <strain evidence="3 4">DSM 23126</strain>
    </source>
</reference>
<dbReference type="OrthoDB" id="9788159at2"/>
<gene>
    <name evidence="3" type="ORF">SAMN05421781_2182</name>
</gene>
<dbReference type="InterPro" id="IPR003356">
    <property type="entry name" value="DNA_methylase_A-5"/>
</dbReference>
<dbReference type="SUPFAM" id="SSF53335">
    <property type="entry name" value="S-adenosyl-L-methionine-dependent methyltransferases"/>
    <property type="match status" value="1"/>
</dbReference>
<dbReference type="Proteomes" id="UP000199488">
    <property type="component" value="Unassembled WGS sequence"/>
</dbReference>
<dbReference type="InterPro" id="IPR052933">
    <property type="entry name" value="DNA_Protect_Modify"/>
</dbReference>
<protein>
    <submittedName>
        <fullName evidence="3">Site-specific DNA-methyltransferase (Adenine-specific)</fullName>
    </submittedName>
</protein>
<proteinExistence type="predicted"/>
<dbReference type="InterPro" id="IPR029063">
    <property type="entry name" value="SAM-dependent_MTases_sf"/>
</dbReference>
<evidence type="ECO:0000313" key="3">
    <source>
        <dbReference type="EMBL" id="SDW70160.1"/>
    </source>
</evidence>
<dbReference type="GO" id="GO:0003677">
    <property type="term" value="F:DNA binding"/>
    <property type="evidence" value="ECO:0007669"/>
    <property type="project" value="InterPro"/>
</dbReference>
<dbReference type="Gene3D" id="3.40.50.150">
    <property type="entry name" value="Vaccinia Virus protein VP39"/>
    <property type="match status" value="1"/>
</dbReference>
<dbReference type="Pfam" id="PF21106">
    <property type="entry name" value="YtxK_like"/>
    <property type="match status" value="1"/>
</dbReference>
<dbReference type="GO" id="GO:0032259">
    <property type="term" value="P:methylation"/>
    <property type="evidence" value="ECO:0007669"/>
    <property type="project" value="UniProtKB-KW"/>
</dbReference>
<dbReference type="Pfam" id="PF02384">
    <property type="entry name" value="N6_Mtase"/>
    <property type="match status" value="1"/>
</dbReference>
<evidence type="ECO:0000259" key="1">
    <source>
        <dbReference type="Pfam" id="PF02384"/>
    </source>
</evidence>
<evidence type="ECO:0000259" key="2">
    <source>
        <dbReference type="Pfam" id="PF21106"/>
    </source>
</evidence>
<dbReference type="PIRSF" id="PIRSF026567">
    <property type="entry name" value="Adenine_mtase_bact_prd"/>
    <property type="match status" value="1"/>
</dbReference>
<dbReference type="Gene3D" id="1.10.150.470">
    <property type="match status" value="1"/>
</dbReference>
<evidence type="ECO:0000313" key="4">
    <source>
        <dbReference type="Proteomes" id="UP000199488"/>
    </source>
</evidence>
<name>A0A1H2VPE0_9BACI</name>
<dbReference type="InterPro" id="IPR016843">
    <property type="entry name" value="S-AdoMet-dep_Ade-MeTrfase_prd"/>
</dbReference>
<dbReference type="PANTHER" id="PTHR41313">
    <property type="entry name" value="ADENINE-SPECIFIC METHYLTRANSFERASE"/>
    <property type="match status" value="1"/>
</dbReference>
<keyword evidence="3" id="KW-0808">Transferase</keyword>
<sequence>MDETTPVEQLFELLDDLTKTIQQELNITYLEAIAEAGEDIFQGTVVQRISAEEKDRLEQSLEENMPEAMEQEDIRKAFQLALIKGMKQSVQQHHAITPDAVAIFMGYLVDKLMNGRKEFVVADPAVGTGNLLSAVLNQLSEKNIEAYGSEVDETLIKIAYTLANLQEHAVQLFHQDSIEQFGAPDPDVVMSDLPVGYYPKNQIAELYQLGSTDGKSYVHHLLVEGMMNQLKPGGFMVLLIPNNLFEDEKAAELQAYVKRQAHTLGLLQLPETMFQAKEASKSIWMLQKKSPDVKQPGQALLAELPSFSRQEALQDMMKRINDWFVQEGFINK</sequence>
<dbReference type="InterPro" id="IPR048375">
    <property type="entry name" value="YtxK-like_N"/>
</dbReference>